<dbReference type="PROSITE" id="PS51371">
    <property type="entry name" value="CBS"/>
    <property type="match status" value="1"/>
</dbReference>
<dbReference type="AlphaFoldDB" id="A0A375H901"/>
<comment type="subcellular location">
    <subcellularLocation>
        <location evidence="1">Cell membrane</location>
        <topology evidence="1">Multi-pass membrane protein</topology>
    </subcellularLocation>
</comment>
<keyword evidence="3" id="KW-1003">Cell membrane</keyword>
<dbReference type="InterPro" id="IPR044751">
    <property type="entry name" value="Ion_transp-like_CBS"/>
</dbReference>
<sequence length="530" mass="57630">MEWLTDPSIWIGLVTLVVLEIVLGIDNLIFIAILADKLPPNQRDKARVVGLILALLMRLGLLSVMSWLITLTKPLFSIGPLSLSARDLILLLGGIFLLFKATLELHERLEGMPHAESGKTAYAGFWMVVTQIVILDAVFSLDAVITAVGMVEHLTVMMAAVVIAVGVMLLASKPLTRFVNAHPTVVVLCLSFLLMIGLSLVAEGVGFHIPKGYLYAAIGFSVLIEGLNQLARRNFLRHLAGLPMRQRTADAVLRLLGGRRTNNPGTQDDMPVANDTLPFAPEERSMVSGVLTLAERSVRSVMTPRADISFLDIEADRDTLRKQILDAPHSFFPVCRGEVDNVLGIARGKDLIGDLIEKGAIDEAANLRKPIIVHESIGMLRLIDTLRDSRGQLVLVTDEYGALVGLVTPIDILEAIAGEFPDEDETATITMVADGRWIMDGSADLHAVAHALGLDPAWASSAGSFSSLGGLLLKHFGMVPTPQMVLDMKGYRFTVEQVSDRRIDRVDVQYVGRELGEASVSNLRGDHGNH</sequence>
<evidence type="ECO:0000313" key="14">
    <source>
        <dbReference type="Proteomes" id="UP000255168"/>
    </source>
</evidence>
<dbReference type="InterPro" id="IPR005496">
    <property type="entry name" value="Integral_membrane_TerC"/>
</dbReference>
<evidence type="ECO:0000259" key="11">
    <source>
        <dbReference type="PROSITE" id="PS51371"/>
    </source>
</evidence>
<feature type="transmembrane region" description="Helical" evidence="10">
    <location>
        <begin position="153"/>
        <end position="171"/>
    </location>
</feature>
<gene>
    <name evidence="13" type="primary">yoaE</name>
    <name evidence="12" type="ORF">CBM2605_B100381</name>
    <name evidence="13" type="ORF">CBM2607_11669</name>
</gene>
<evidence type="ECO:0000313" key="15">
    <source>
        <dbReference type="Proteomes" id="UP000256710"/>
    </source>
</evidence>
<evidence type="ECO:0000256" key="3">
    <source>
        <dbReference type="ARBA" id="ARBA00022475"/>
    </source>
</evidence>
<dbReference type="Gene3D" id="3.10.580.10">
    <property type="entry name" value="CBS-domain"/>
    <property type="match status" value="1"/>
</dbReference>
<evidence type="ECO:0000256" key="7">
    <source>
        <dbReference type="ARBA" id="ARBA00023122"/>
    </source>
</evidence>
<dbReference type="InterPro" id="IPR046342">
    <property type="entry name" value="CBS_dom_sf"/>
</dbReference>
<name>A0A375H901_9BURK</name>
<dbReference type="GO" id="GO:0050660">
    <property type="term" value="F:flavin adenine dinucleotide binding"/>
    <property type="evidence" value="ECO:0007669"/>
    <property type="project" value="InterPro"/>
</dbReference>
<comment type="similarity">
    <text evidence="2">Belongs to the UPF0053 family.</text>
</comment>
<dbReference type="SUPFAM" id="SSF54631">
    <property type="entry name" value="CBS-domain pair"/>
    <property type="match status" value="1"/>
</dbReference>
<evidence type="ECO:0000313" key="13">
    <source>
        <dbReference type="EMBL" id="SPD46729.1"/>
    </source>
</evidence>
<evidence type="ECO:0000256" key="10">
    <source>
        <dbReference type="SAM" id="Phobius"/>
    </source>
</evidence>
<dbReference type="InterPro" id="IPR016169">
    <property type="entry name" value="FAD-bd_PCMH_sub2"/>
</dbReference>
<dbReference type="SUPFAM" id="SSF56176">
    <property type="entry name" value="FAD-binding/transporter-associated domain-like"/>
    <property type="match status" value="1"/>
</dbReference>
<feature type="transmembrane region" description="Helical" evidence="10">
    <location>
        <begin position="120"/>
        <end position="141"/>
    </location>
</feature>
<evidence type="ECO:0000256" key="4">
    <source>
        <dbReference type="ARBA" id="ARBA00022692"/>
    </source>
</evidence>
<feature type="transmembrane region" description="Helical" evidence="10">
    <location>
        <begin position="183"/>
        <end position="201"/>
    </location>
</feature>
<dbReference type="EMBL" id="LT984806">
    <property type="protein sequence ID" value="SPD46729.1"/>
    <property type="molecule type" value="Genomic_DNA"/>
</dbReference>
<dbReference type="InterPro" id="IPR005170">
    <property type="entry name" value="Transptr-assoc_dom"/>
</dbReference>
<organism evidence="13 14">
    <name type="scientific">Cupriavidus neocaledonicus</name>
    <dbReference type="NCBI Taxonomy" id="1040979"/>
    <lineage>
        <taxon>Bacteria</taxon>
        <taxon>Pseudomonadati</taxon>
        <taxon>Pseudomonadota</taxon>
        <taxon>Betaproteobacteria</taxon>
        <taxon>Burkholderiales</taxon>
        <taxon>Burkholderiaceae</taxon>
        <taxon>Cupriavidus</taxon>
    </lineage>
</organism>
<evidence type="ECO:0000256" key="8">
    <source>
        <dbReference type="ARBA" id="ARBA00023136"/>
    </source>
</evidence>
<keyword evidence="6 10" id="KW-1133">Transmembrane helix</keyword>
<proteinExistence type="inferred from homology"/>
<evidence type="ECO:0000256" key="6">
    <source>
        <dbReference type="ARBA" id="ARBA00022989"/>
    </source>
</evidence>
<feature type="transmembrane region" description="Helical" evidence="10">
    <location>
        <begin position="12"/>
        <end position="36"/>
    </location>
</feature>
<dbReference type="PANTHER" id="PTHR22777:SF15">
    <property type="entry name" value="UPF0053 INNER MEMBRANE PROTEIN YOAE"/>
    <property type="match status" value="1"/>
</dbReference>
<dbReference type="Pfam" id="PF03741">
    <property type="entry name" value="TerC"/>
    <property type="match status" value="1"/>
</dbReference>
<dbReference type="GO" id="GO:0005886">
    <property type="term" value="C:plasma membrane"/>
    <property type="evidence" value="ECO:0007669"/>
    <property type="project" value="UniProtKB-SubCell"/>
</dbReference>
<dbReference type="InterPro" id="IPR000644">
    <property type="entry name" value="CBS_dom"/>
</dbReference>
<dbReference type="Proteomes" id="UP000255168">
    <property type="component" value="Chromosome I"/>
</dbReference>
<dbReference type="Pfam" id="PF03471">
    <property type="entry name" value="CorC_HlyC"/>
    <property type="match status" value="1"/>
</dbReference>
<dbReference type="InterPro" id="IPR036318">
    <property type="entry name" value="FAD-bd_PCMH-like_sf"/>
</dbReference>
<evidence type="ECO:0000256" key="1">
    <source>
        <dbReference type="ARBA" id="ARBA00004651"/>
    </source>
</evidence>
<feature type="domain" description="CBS" evidence="11">
    <location>
        <begin position="366"/>
        <end position="423"/>
    </location>
</feature>
<dbReference type="SMART" id="SM01091">
    <property type="entry name" value="CorC_HlyC"/>
    <property type="match status" value="1"/>
</dbReference>
<dbReference type="EMBL" id="OFTC01000033">
    <property type="protein sequence ID" value="SOZ38430.1"/>
    <property type="molecule type" value="Genomic_DNA"/>
</dbReference>
<keyword evidence="5" id="KW-0677">Repeat</keyword>
<dbReference type="PANTHER" id="PTHR22777">
    <property type="entry name" value="HEMOLYSIN-RELATED"/>
    <property type="match status" value="1"/>
</dbReference>
<protein>
    <submittedName>
        <fullName evidence="12 13">Membrane protein fused with conserved domain</fullName>
    </submittedName>
</protein>
<dbReference type="RefSeq" id="WP_018004523.1">
    <property type="nucleotide sequence ID" value="NZ_AQUR01000078.1"/>
</dbReference>
<evidence type="ECO:0000256" key="9">
    <source>
        <dbReference type="PROSITE-ProRule" id="PRU00703"/>
    </source>
</evidence>
<reference evidence="14 15" key="1">
    <citation type="submission" date="2018-01" db="EMBL/GenBank/DDBJ databases">
        <authorList>
            <person name="Clerissi C."/>
        </authorList>
    </citation>
    <scope>NUCLEOTIDE SEQUENCE [LARGE SCALE GENOMIC DNA]</scope>
    <source>
        <strain evidence="12">Cupriavidus taiwanensis STM 6082</strain>
        <strain evidence="13">Cupriavidus taiwanensis STM 6160</strain>
    </source>
</reference>
<keyword evidence="15" id="KW-1185">Reference proteome</keyword>
<evidence type="ECO:0000256" key="5">
    <source>
        <dbReference type="ARBA" id="ARBA00022737"/>
    </source>
</evidence>
<evidence type="ECO:0000256" key="2">
    <source>
        <dbReference type="ARBA" id="ARBA00006337"/>
    </source>
</evidence>
<feature type="transmembrane region" description="Helical" evidence="10">
    <location>
        <begin position="48"/>
        <end position="69"/>
    </location>
</feature>
<keyword evidence="8 10" id="KW-0472">Membrane</keyword>
<dbReference type="CDD" id="cd04590">
    <property type="entry name" value="CBS_pair_CorC_HlyC_assoc"/>
    <property type="match status" value="1"/>
</dbReference>
<dbReference type="Proteomes" id="UP000256710">
    <property type="component" value="Unassembled WGS sequence"/>
</dbReference>
<accession>A0A375H901</accession>
<keyword evidence="7 9" id="KW-0129">CBS domain</keyword>
<evidence type="ECO:0000313" key="12">
    <source>
        <dbReference type="EMBL" id="SOZ38430.1"/>
    </source>
</evidence>
<feature type="transmembrane region" description="Helical" evidence="10">
    <location>
        <begin position="75"/>
        <end position="99"/>
    </location>
</feature>
<keyword evidence="4 10" id="KW-0812">Transmembrane</keyword>
<dbReference type="Pfam" id="PF00571">
    <property type="entry name" value="CBS"/>
    <property type="match status" value="1"/>
</dbReference>
<dbReference type="Gene3D" id="3.30.465.10">
    <property type="match status" value="1"/>
</dbReference>